<organism evidence="2 3">
    <name type="scientific">Chitinophaga eiseniae</name>
    <dbReference type="NCBI Taxonomy" id="634771"/>
    <lineage>
        <taxon>Bacteria</taxon>
        <taxon>Pseudomonadati</taxon>
        <taxon>Bacteroidota</taxon>
        <taxon>Chitinophagia</taxon>
        <taxon>Chitinophagales</taxon>
        <taxon>Chitinophagaceae</taxon>
        <taxon>Chitinophaga</taxon>
    </lineage>
</organism>
<reference evidence="3" key="1">
    <citation type="submission" date="2017-02" db="EMBL/GenBank/DDBJ databases">
        <authorList>
            <person name="Varghese N."/>
            <person name="Submissions S."/>
        </authorList>
    </citation>
    <scope>NUCLEOTIDE SEQUENCE [LARGE SCALE GENOMIC DNA]</scope>
    <source>
        <strain evidence="3">DSM 22224</strain>
    </source>
</reference>
<dbReference type="PROSITE" id="PS51352">
    <property type="entry name" value="THIOREDOXIN_2"/>
    <property type="match status" value="1"/>
</dbReference>
<dbReference type="GO" id="GO:0016209">
    <property type="term" value="F:antioxidant activity"/>
    <property type="evidence" value="ECO:0007669"/>
    <property type="project" value="InterPro"/>
</dbReference>
<evidence type="ECO:0000313" key="2">
    <source>
        <dbReference type="EMBL" id="SKA31071.1"/>
    </source>
</evidence>
<dbReference type="PANTHER" id="PTHR42852:SF17">
    <property type="entry name" value="THIOREDOXIN-LIKE PROTEIN HI_1115"/>
    <property type="match status" value="1"/>
</dbReference>
<dbReference type="GO" id="GO:0016491">
    <property type="term" value="F:oxidoreductase activity"/>
    <property type="evidence" value="ECO:0007669"/>
    <property type="project" value="InterPro"/>
</dbReference>
<dbReference type="InterPro" id="IPR013766">
    <property type="entry name" value="Thioredoxin_domain"/>
</dbReference>
<dbReference type="SUPFAM" id="SSF52833">
    <property type="entry name" value="Thioredoxin-like"/>
    <property type="match status" value="1"/>
</dbReference>
<dbReference type="PANTHER" id="PTHR42852">
    <property type="entry name" value="THIOL:DISULFIDE INTERCHANGE PROTEIN DSBE"/>
    <property type="match status" value="1"/>
</dbReference>
<dbReference type="EMBL" id="FUWZ01000003">
    <property type="protein sequence ID" value="SKA31071.1"/>
    <property type="molecule type" value="Genomic_DNA"/>
</dbReference>
<dbReference type="STRING" id="634771.SAMN04488128_103404"/>
<dbReference type="RefSeq" id="WP_078670758.1">
    <property type="nucleotide sequence ID" value="NZ_FUWZ01000003.1"/>
</dbReference>
<sequence>MRTYVFFWFLLSGLLSCRPATPAKEPVVPADEALKDLMAFLYYQRDHLRFYGKFTAFDSSFVPVDRASFFKAVRSGAYLPLRLKTRDAGISYQLYPVPASADASAKRALLQAGEQLYDYYTREGKKFPMTDFTDLNGKHYDSLTLAGKTVVLKCWFIHCVACVKEMPALNRLVAASESRKDMLFLSLAFDTPQQLSAFLQKHPFDYAVIPVSEKYLSDTLHITSYPTHMIIRDGVIQKATGNIEDLKDALHETAPPPHP</sequence>
<dbReference type="InterPro" id="IPR036249">
    <property type="entry name" value="Thioredoxin-like_sf"/>
</dbReference>
<dbReference type="Gene3D" id="3.40.30.10">
    <property type="entry name" value="Glutaredoxin"/>
    <property type="match status" value="1"/>
</dbReference>
<dbReference type="OrthoDB" id="9815205at2"/>
<proteinExistence type="predicted"/>
<protein>
    <submittedName>
        <fullName evidence="2">AhpC/TSA family protein</fullName>
    </submittedName>
</protein>
<feature type="domain" description="Thioredoxin" evidence="1">
    <location>
        <begin position="121"/>
        <end position="255"/>
    </location>
</feature>
<name>A0A1T4ST46_9BACT</name>
<dbReference type="CDD" id="cd02966">
    <property type="entry name" value="TlpA_like_family"/>
    <property type="match status" value="1"/>
</dbReference>
<dbReference type="Proteomes" id="UP000190367">
    <property type="component" value="Unassembled WGS sequence"/>
</dbReference>
<gene>
    <name evidence="2" type="ORF">SAMN04488128_103404</name>
</gene>
<evidence type="ECO:0000259" key="1">
    <source>
        <dbReference type="PROSITE" id="PS51352"/>
    </source>
</evidence>
<dbReference type="InterPro" id="IPR050553">
    <property type="entry name" value="Thioredoxin_ResA/DsbE_sf"/>
</dbReference>
<evidence type="ECO:0000313" key="3">
    <source>
        <dbReference type="Proteomes" id="UP000190367"/>
    </source>
</evidence>
<dbReference type="PROSITE" id="PS51257">
    <property type="entry name" value="PROKAR_LIPOPROTEIN"/>
    <property type="match status" value="1"/>
</dbReference>
<dbReference type="InterPro" id="IPR000866">
    <property type="entry name" value="AhpC/TSA"/>
</dbReference>
<accession>A0A1T4ST46</accession>
<dbReference type="AlphaFoldDB" id="A0A1T4ST46"/>
<dbReference type="Pfam" id="PF00578">
    <property type="entry name" value="AhpC-TSA"/>
    <property type="match status" value="1"/>
</dbReference>
<keyword evidence="3" id="KW-1185">Reference proteome</keyword>